<dbReference type="EMBL" id="BART01038380">
    <property type="protein sequence ID" value="GAH05469.1"/>
    <property type="molecule type" value="Genomic_DNA"/>
</dbReference>
<accession>X1DKG3</accession>
<proteinExistence type="predicted"/>
<gene>
    <name evidence="1" type="ORF">S01H4_63688</name>
</gene>
<evidence type="ECO:0000313" key="1">
    <source>
        <dbReference type="EMBL" id="GAH05469.1"/>
    </source>
</evidence>
<protein>
    <submittedName>
        <fullName evidence="1">Uncharacterized protein</fullName>
    </submittedName>
</protein>
<organism evidence="1">
    <name type="scientific">marine sediment metagenome</name>
    <dbReference type="NCBI Taxonomy" id="412755"/>
    <lineage>
        <taxon>unclassified sequences</taxon>
        <taxon>metagenomes</taxon>
        <taxon>ecological metagenomes</taxon>
    </lineage>
</organism>
<feature type="non-terminal residue" evidence="1">
    <location>
        <position position="1"/>
    </location>
</feature>
<name>X1DKG3_9ZZZZ</name>
<dbReference type="AlphaFoldDB" id="X1DKG3"/>
<sequence length="35" mass="4274">EENFIEIRYEEFIKDPLAHVKLIYDELDLIGYEES</sequence>
<comment type="caution">
    <text evidence="1">The sequence shown here is derived from an EMBL/GenBank/DDBJ whole genome shotgun (WGS) entry which is preliminary data.</text>
</comment>
<dbReference type="InterPro" id="IPR027417">
    <property type="entry name" value="P-loop_NTPase"/>
</dbReference>
<reference evidence="1" key="1">
    <citation type="journal article" date="2014" name="Front. Microbiol.">
        <title>High frequency of phylogenetically diverse reductive dehalogenase-homologous genes in deep subseafloor sedimentary metagenomes.</title>
        <authorList>
            <person name="Kawai M."/>
            <person name="Futagami T."/>
            <person name="Toyoda A."/>
            <person name="Takaki Y."/>
            <person name="Nishi S."/>
            <person name="Hori S."/>
            <person name="Arai W."/>
            <person name="Tsubouchi T."/>
            <person name="Morono Y."/>
            <person name="Uchiyama I."/>
            <person name="Ito T."/>
            <person name="Fujiyama A."/>
            <person name="Inagaki F."/>
            <person name="Takami H."/>
        </authorList>
    </citation>
    <scope>NUCLEOTIDE SEQUENCE</scope>
    <source>
        <strain evidence="1">Expedition CK06-06</strain>
    </source>
</reference>
<dbReference type="Gene3D" id="3.40.50.300">
    <property type="entry name" value="P-loop containing nucleotide triphosphate hydrolases"/>
    <property type="match status" value="1"/>
</dbReference>